<dbReference type="InterPro" id="IPR023534">
    <property type="entry name" value="Rof/RNase_P-like"/>
</dbReference>
<sequence>MMNCEQHDYIEIACLYKYPVSLVLVSGEQMEGIALDTARNDNGAECLKIRAGDEVRLLPLESLTRMTAAQSNPHFTTVNFD</sequence>
<dbReference type="SUPFAM" id="SSF101744">
    <property type="entry name" value="Rof/RNase P subunit-like"/>
    <property type="match status" value="1"/>
</dbReference>
<evidence type="ECO:0000313" key="1">
    <source>
        <dbReference type="EMBL" id="GAA3717653.1"/>
    </source>
</evidence>
<organism evidence="1 2">
    <name type="scientific">Oceanisphaera sediminis</name>
    <dbReference type="NCBI Taxonomy" id="981381"/>
    <lineage>
        <taxon>Bacteria</taxon>
        <taxon>Pseudomonadati</taxon>
        <taxon>Pseudomonadota</taxon>
        <taxon>Gammaproteobacteria</taxon>
        <taxon>Aeromonadales</taxon>
        <taxon>Aeromonadaceae</taxon>
        <taxon>Oceanisphaera</taxon>
    </lineage>
</organism>
<dbReference type="InterPro" id="IPR009778">
    <property type="entry name" value="ROF"/>
</dbReference>
<proteinExistence type="predicted"/>
<comment type="caution">
    <text evidence="1">The sequence shown here is derived from an EMBL/GenBank/DDBJ whole genome shotgun (WGS) entry which is preliminary data.</text>
</comment>
<dbReference type="Proteomes" id="UP001501479">
    <property type="component" value="Unassembled WGS sequence"/>
</dbReference>
<name>A0ABP7EGG5_9GAMM</name>
<dbReference type="InterPro" id="IPR038626">
    <property type="entry name" value="Rof-like_sf"/>
</dbReference>
<dbReference type="Pfam" id="PF07073">
    <property type="entry name" value="ROF"/>
    <property type="match status" value="1"/>
</dbReference>
<dbReference type="Gene3D" id="2.30.30.400">
    <property type="entry name" value="Rof-like"/>
    <property type="match status" value="1"/>
</dbReference>
<reference evidence="2" key="1">
    <citation type="journal article" date="2019" name="Int. J. Syst. Evol. Microbiol.">
        <title>The Global Catalogue of Microorganisms (GCM) 10K type strain sequencing project: providing services to taxonomists for standard genome sequencing and annotation.</title>
        <authorList>
            <consortium name="The Broad Institute Genomics Platform"/>
            <consortium name="The Broad Institute Genome Sequencing Center for Infectious Disease"/>
            <person name="Wu L."/>
            <person name="Ma J."/>
        </authorList>
    </citation>
    <scope>NUCLEOTIDE SEQUENCE [LARGE SCALE GENOMIC DNA]</scope>
    <source>
        <strain evidence="2">JCM 17329</strain>
    </source>
</reference>
<accession>A0ABP7EGG5</accession>
<keyword evidence="2" id="KW-1185">Reference proteome</keyword>
<dbReference type="EMBL" id="BAABDS010000039">
    <property type="protein sequence ID" value="GAA3717653.1"/>
    <property type="molecule type" value="Genomic_DNA"/>
</dbReference>
<dbReference type="RefSeq" id="WP_344965304.1">
    <property type="nucleotide sequence ID" value="NZ_BAABDS010000039.1"/>
</dbReference>
<protein>
    <submittedName>
        <fullName evidence="1">Rho-binding antiterminator</fullName>
    </submittedName>
</protein>
<gene>
    <name evidence="1" type="ORF">GCM10022421_27090</name>
</gene>
<evidence type="ECO:0000313" key="2">
    <source>
        <dbReference type="Proteomes" id="UP001501479"/>
    </source>
</evidence>